<protein>
    <recommendedName>
        <fullName evidence="9">Aquaporin SIP2-1</fullName>
    </recommendedName>
</protein>
<dbReference type="AlphaFoldDB" id="A0AA89BA25"/>
<dbReference type="Proteomes" id="UP001188597">
    <property type="component" value="Unassembled WGS sequence"/>
</dbReference>
<gene>
    <name evidence="7" type="ORF">RJ639_040315</name>
</gene>
<evidence type="ECO:0000256" key="2">
    <source>
        <dbReference type="ARBA" id="ARBA00022692"/>
    </source>
</evidence>
<dbReference type="Pfam" id="PF00230">
    <property type="entry name" value="MIP"/>
    <property type="match status" value="1"/>
</dbReference>
<organism evidence="7 8">
    <name type="scientific">Escallonia herrerae</name>
    <dbReference type="NCBI Taxonomy" id="1293975"/>
    <lineage>
        <taxon>Eukaryota</taxon>
        <taxon>Viridiplantae</taxon>
        <taxon>Streptophyta</taxon>
        <taxon>Embryophyta</taxon>
        <taxon>Tracheophyta</taxon>
        <taxon>Spermatophyta</taxon>
        <taxon>Magnoliopsida</taxon>
        <taxon>eudicotyledons</taxon>
        <taxon>Gunneridae</taxon>
        <taxon>Pentapetalae</taxon>
        <taxon>asterids</taxon>
        <taxon>campanulids</taxon>
        <taxon>Escalloniales</taxon>
        <taxon>Escalloniaceae</taxon>
        <taxon>Escallonia</taxon>
    </lineage>
</organism>
<dbReference type="InterPro" id="IPR023271">
    <property type="entry name" value="Aquaporin-like"/>
</dbReference>
<sequence>MATARLIFSDFVMSFMWVWSSILVKLFVFKVLEMGHGAKGETVKCALSIANMFFFAFLGKVAKGGAYNPLTLLSGAISGDFTSFLFTVGARIPAQLSKDAPQLDTLLGLLRWRTSKARWGNASDWLCTAYSSPSMRFYSQVLGSIIGVRLILDTFPEIGQGPRLNVDIHQGALTEGLLTFAIVMISSGLAKNIPGSFFMKTWISSVSKLALHILGSDLTGGCMNPASVMGWAYARGDHITKEHILVYWLAPIEGTMLAVWAWRLLVKLPIKEEKIGESDCAEDKFHDQYRMKEFTLRFCYFHGY</sequence>
<dbReference type="PANTHER" id="PTHR47720">
    <property type="entry name" value="AQUAPORIN SIP2-1-RELATED"/>
    <property type="match status" value="1"/>
</dbReference>
<keyword evidence="5" id="KW-0813">Transport</keyword>
<evidence type="ECO:0000256" key="5">
    <source>
        <dbReference type="RuleBase" id="RU000477"/>
    </source>
</evidence>
<keyword evidence="8" id="KW-1185">Reference proteome</keyword>
<keyword evidence="3 6" id="KW-1133">Transmembrane helix</keyword>
<evidence type="ECO:0000313" key="7">
    <source>
        <dbReference type="EMBL" id="KAK3025576.1"/>
    </source>
</evidence>
<reference evidence="7" key="1">
    <citation type="submission" date="2022-12" db="EMBL/GenBank/DDBJ databases">
        <title>Draft genome assemblies for two species of Escallonia (Escalloniales).</title>
        <authorList>
            <person name="Chanderbali A."/>
            <person name="Dervinis C."/>
            <person name="Anghel I."/>
            <person name="Soltis D."/>
            <person name="Soltis P."/>
            <person name="Zapata F."/>
        </authorList>
    </citation>
    <scope>NUCLEOTIDE SEQUENCE</scope>
    <source>
        <strain evidence="7">UCBG64.0493</strain>
        <tissue evidence="7">Leaf</tissue>
    </source>
</reference>
<evidence type="ECO:0000256" key="4">
    <source>
        <dbReference type="ARBA" id="ARBA00023136"/>
    </source>
</evidence>
<proteinExistence type="inferred from homology"/>
<dbReference type="PRINTS" id="PR00783">
    <property type="entry name" value="MINTRINSICP"/>
</dbReference>
<accession>A0AA89BA25</accession>
<dbReference type="EMBL" id="JAVXUP010000541">
    <property type="protein sequence ID" value="KAK3025576.1"/>
    <property type="molecule type" value="Genomic_DNA"/>
</dbReference>
<evidence type="ECO:0000256" key="6">
    <source>
        <dbReference type="SAM" id="Phobius"/>
    </source>
</evidence>
<comment type="caution">
    <text evidence="7">The sequence shown here is derived from an EMBL/GenBank/DDBJ whole genome shotgun (WGS) entry which is preliminary data.</text>
</comment>
<dbReference type="SUPFAM" id="SSF81338">
    <property type="entry name" value="Aquaporin-like"/>
    <property type="match status" value="1"/>
</dbReference>
<evidence type="ECO:0000256" key="3">
    <source>
        <dbReference type="ARBA" id="ARBA00022989"/>
    </source>
</evidence>
<evidence type="ECO:0000256" key="1">
    <source>
        <dbReference type="ARBA" id="ARBA00004141"/>
    </source>
</evidence>
<evidence type="ECO:0008006" key="9">
    <source>
        <dbReference type="Google" id="ProtNLM"/>
    </source>
</evidence>
<keyword evidence="4 6" id="KW-0472">Membrane</keyword>
<dbReference type="PANTHER" id="PTHR47720:SF1">
    <property type="entry name" value="AQUAPORIN SIP2-1-RELATED"/>
    <property type="match status" value="1"/>
</dbReference>
<dbReference type="InterPro" id="IPR000425">
    <property type="entry name" value="MIP"/>
</dbReference>
<name>A0AA89BA25_9ASTE</name>
<dbReference type="InterPro" id="IPR044226">
    <property type="entry name" value="SIP2-1-like"/>
</dbReference>
<dbReference type="Gene3D" id="1.20.1080.10">
    <property type="entry name" value="Glycerol uptake facilitator protein"/>
    <property type="match status" value="1"/>
</dbReference>
<feature type="transmembrane region" description="Helical" evidence="6">
    <location>
        <begin position="6"/>
        <end position="29"/>
    </location>
</feature>
<comment type="subcellular location">
    <subcellularLocation>
        <location evidence="1">Membrane</location>
        <topology evidence="1">Multi-pass membrane protein</topology>
    </subcellularLocation>
</comment>
<keyword evidence="2 5" id="KW-0812">Transmembrane</keyword>
<dbReference type="GO" id="GO:0015267">
    <property type="term" value="F:channel activity"/>
    <property type="evidence" value="ECO:0007669"/>
    <property type="project" value="InterPro"/>
</dbReference>
<evidence type="ECO:0000313" key="8">
    <source>
        <dbReference type="Proteomes" id="UP001188597"/>
    </source>
</evidence>
<dbReference type="GO" id="GO:0016020">
    <property type="term" value="C:membrane"/>
    <property type="evidence" value="ECO:0007669"/>
    <property type="project" value="UniProtKB-SubCell"/>
</dbReference>
<comment type="similarity">
    <text evidence="5">Belongs to the MIP/aquaporin (TC 1.A.8) family.</text>
</comment>